<accession>A0A453HRG4</accession>
<protein>
    <submittedName>
        <fullName evidence="1">Uncharacterized protein</fullName>
    </submittedName>
</protein>
<reference evidence="1" key="4">
    <citation type="submission" date="2019-03" db="UniProtKB">
        <authorList>
            <consortium name="EnsemblPlants"/>
        </authorList>
    </citation>
    <scope>IDENTIFICATION</scope>
</reference>
<sequence length="96" mass="10814">MHAMISGKTYRTVQANCGFNGTYTKDCDNAMNLAIKEKGNVDDYNIYAPICRDASSPLRSSDPVYTIKHINPHICQIPFLTYMPLGILNLWLTNVM</sequence>
<dbReference type="AlphaFoldDB" id="A0A453HRG4"/>
<reference evidence="1" key="3">
    <citation type="journal article" date="2017" name="Nature">
        <title>Genome sequence of the progenitor of the wheat D genome Aegilops tauschii.</title>
        <authorList>
            <person name="Luo M.C."/>
            <person name="Gu Y.Q."/>
            <person name="Puiu D."/>
            <person name="Wang H."/>
            <person name="Twardziok S.O."/>
            <person name="Deal K.R."/>
            <person name="Huo N."/>
            <person name="Zhu T."/>
            <person name="Wang L."/>
            <person name="Wang Y."/>
            <person name="McGuire P.E."/>
            <person name="Liu S."/>
            <person name="Long H."/>
            <person name="Ramasamy R.K."/>
            <person name="Rodriguez J.C."/>
            <person name="Van S.L."/>
            <person name="Yuan L."/>
            <person name="Wang Z."/>
            <person name="Xia Z."/>
            <person name="Xiao L."/>
            <person name="Anderson O.D."/>
            <person name="Ouyang S."/>
            <person name="Liang Y."/>
            <person name="Zimin A.V."/>
            <person name="Pertea G."/>
            <person name="Qi P."/>
            <person name="Bennetzen J.L."/>
            <person name="Dai X."/>
            <person name="Dawson M.W."/>
            <person name="Muller H.G."/>
            <person name="Kugler K."/>
            <person name="Rivarola-Duarte L."/>
            <person name="Spannagl M."/>
            <person name="Mayer K.F.X."/>
            <person name="Lu F.H."/>
            <person name="Bevan M.W."/>
            <person name="Leroy P."/>
            <person name="Li P."/>
            <person name="You F.M."/>
            <person name="Sun Q."/>
            <person name="Liu Z."/>
            <person name="Lyons E."/>
            <person name="Wicker T."/>
            <person name="Salzberg S.L."/>
            <person name="Devos K.M."/>
            <person name="Dvorak J."/>
        </authorList>
    </citation>
    <scope>NUCLEOTIDE SEQUENCE [LARGE SCALE GENOMIC DNA]</scope>
    <source>
        <strain evidence="1">cv. AL8/78</strain>
    </source>
</reference>
<keyword evidence="2" id="KW-1185">Reference proteome</keyword>
<reference evidence="2" key="2">
    <citation type="journal article" date="2017" name="Nat. Plants">
        <title>The Aegilops tauschii genome reveals multiple impacts of transposons.</title>
        <authorList>
            <person name="Zhao G."/>
            <person name="Zou C."/>
            <person name="Li K."/>
            <person name="Wang K."/>
            <person name="Li T."/>
            <person name="Gao L."/>
            <person name="Zhang X."/>
            <person name="Wang H."/>
            <person name="Yang Z."/>
            <person name="Liu X."/>
            <person name="Jiang W."/>
            <person name="Mao L."/>
            <person name="Kong X."/>
            <person name="Jiao Y."/>
            <person name="Jia J."/>
        </authorList>
    </citation>
    <scope>NUCLEOTIDE SEQUENCE [LARGE SCALE GENOMIC DNA]</scope>
    <source>
        <strain evidence="2">cv. AL8/78</strain>
    </source>
</reference>
<name>A0A453HRG4_AEGTS</name>
<dbReference type="Proteomes" id="UP000015105">
    <property type="component" value="Chromosome 4D"/>
</dbReference>
<proteinExistence type="predicted"/>
<dbReference type="Gramene" id="AET4Gv20282000.10">
    <property type="protein sequence ID" value="AET4Gv20282000.10"/>
    <property type="gene ID" value="AET4Gv20282000"/>
</dbReference>
<dbReference type="EnsemblPlants" id="AET4Gv20282000.10">
    <property type="protein sequence ID" value="AET4Gv20282000.10"/>
    <property type="gene ID" value="AET4Gv20282000"/>
</dbReference>
<reference evidence="1" key="5">
    <citation type="journal article" date="2021" name="G3 (Bethesda)">
        <title>Aegilops tauschii genome assembly Aet v5.0 features greater sequence contiguity and improved annotation.</title>
        <authorList>
            <person name="Wang L."/>
            <person name="Zhu T."/>
            <person name="Rodriguez J.C."/>
            <person name="Deal K.R."/>
            <person name="Dubcovsky J."/>
            <person name="McGuire P.E."/>
            <person name="Lux T."/>
            <person name="Spannagl M."/>
            <person name="Mayer K.F.X."/>
            <person name="Baldrich P."/>
            <person name="Meyers B.C."/>
            <person name="Huo N."/>
            <person name="Gu Y.Q."/>
            <person name="Zhou H."/>
            <person name="Devos K.M."/>
            <person name="Bennetzen J.L."/>
            <person name="Unver T."/>
            <person name="Budak H."/>
            <person name="Gulick P.J."/>
            <person name="Galiba G."/>
            <person name="Kalapos B."/>
            <person name="Nelson D.R."/>
            <person name="Li P."/>
            <person name="You F.M."/>
            <person name="Luo M.C."/>
            <person name="Dvorak J."/>
        </authorList>
    </citation>
    <scope>NUCLEOTIDE SEQUENCE [LARGE SCALE GENOMIC DNA]</scope>
    <source>
        <strain evidence="1">cv. AL8/78</strain>
    </source>
</reference>
<evidence type="ECO:0000313" key="1">
    <source>
        <dbReference type="EnsemblPlants" id="AET4Gv20282000.10"/>
    </source>
</evidence>
<organism evidence="1 2">
    <name type="scientific">Aegilops tauschii subsp. strangulata</name>
    <name type="common">Goatgrass</name>
    <dbReference type="NCBI Taxonomy" id="200361"/>
    <lineage>
        <taxon>Eukaryota</taxon>
        <taxon>Viridiplantae</taxon>
        <taxon>Streptophyta</taxon>
        <taxon>Embryophyta</taxon>
        <taxon>Tracheophyta</taxon>
        <taxon>Spermatophyta</taxon>
        <taxon>Magnoliopsida</taxon>
        <taxon>Liliopsida</taxon>
        <taxon>Poales</taxon>
        <taxon>Poaceae</taxon>
        <taxon>BOP clade</taxon>
        <taxon>Pooideae</taxon>
        <taxon>Triticodae</taxon>
        <taxon>Triticeae</taxon>
        <taxon>Triticinae</taxon>
        <taxon>Aegilops</taxon>
    </lineage>
</organism>
<evidence type="ECO:0000313" key="2">
    <source>
        <dbReference type="Proteomes" id="UP000015105"/>
    </source>
</evidence>
<reference evidence="2" key="1">
    <citation type="journal article" date="2014" name="Science">
        <title>Ancient hybridizations among the ancestral genomes of bread wheat.</title>
        <authorList>
            <consortium name="International Wheat Genome Sequencing Consortium,"/>
            <person name="Marcussen T."/>
            <person name="Sandve S.R."/>
            <person name="Heier L."/>
            <person name="Spannagl M."/>
            <person name="Pfeifer M."/>
            <person name="Jakobsen K.S."/>
            <person name="Wulff B.B."/>
            <person name="Steuernagel B."/>
            <person name="Mayer K.F."/>
            <person name="Olsen O.A."/>
        </authorList>
    </citation>
    <scope>NUCLEOTIDE SEQUENCE [LARGE SCALE GENOMIC DNA]</scope>
    <source>
        <strain evidence="2">cv. AL8/78</strain>
    </source>
</reference>